<dbReference type="EMBL" id="JBCEZU010000538">
    <property type="protein sequence ID" value="KAK9518580.1"/>
    <property type="molecule type" value="Genomic_DNA"/>
</dbReference>
<gene>
    <name evidence="2" type="ORF">VZT92_023882</name>
</gene>
<sequence length="668" mass="73874">MEHPTFRTTPNGTLLLKASPQAQALGPRQVAGGQAPYRAKKPEEIDAEAWAHVTSEGGDTTNATLVLSRWKMQFGRYQGKIFLWLLENDMGYCVNLVASHQKERERTGSQSPLMANKDAFTCHFLAYPEFAEAVRFHRAFEEEQVKSLKPGQEGQALVGFGDFTFETLQSLYESEDTKKIRFVNYLQRKAPAPAPSEQPPDEAAAIESLEEEDECIAEDVEDPTIFEPDRPAQQQPGQDIWSTQRTHLSCIQDQPGVQLYTQSGRLTKGGVILPVYRCARGSTSLEFFHSHLNRFIPGTRASAKHFQAFLVDGLVRWNEDRAAAAAAPPPVAAEGQVGPLHSYRGHLKHVLNQKSQRVLDFTKPAEYTGELIGVEYLYQQTGRVLEDVSLDPDTPDEAAAIESLEEEDECIAEDVEDLTIFEPDRPAQQQPGQVIQLTHRLRHPVQSPLTRMPFLRPLRFRTLFPSSPPQTLRRIYRVLMTSLGISTYREGQPKGRFKAAKGKNTSCPGKESLQRCLLGPNSSPANWPSASRLVEAVCGRLCQLRPADGEQPGPSSIGLPPPPPATLPGIFPAPVPASHPPLPGPHMSRSTTYRKRKAAEAAAAGQGSLPRSKPRQPTTQYVCTKCSQPKTLATGHTRLFGEAYCASVGGKTVEEWREEMNKKHKGGP</sequence>
<evidence type="ECO:0000256" key="1">
    <source>
        <dbReference type="SAM" id="MobiDB-lite"/>
    </source>
</evidence>
<dbReference type="PANTHER" id="PTHR47773:SF1">
    <property type="entry name" value="C2H2-TYPE DOMAIN-CONTAINING PROTEIN"/>
    <property type="match status" value="1"/>
</dbReference>
<dbReference type="PANTHER" id="PTHR47773">
    <property type="entry name" value="SI:DKEY-9I5.2-RELATED"/>
    <property type="match status" value="1"/>
</dbReference>
<comment type="caution">
    <text evidence="2">The sequence shown here is derived from an EMBL/GenBank/DDBJ whole genome shotgun (WGS) entry which is preliminary data.</text>
</comment>
<evidence type="ECO:0000313" key="2">
    <source>
        <dbReference type="EMBL" id="KAK9518580.1"/>
    </source>
</evidence>
<dbReference type="Proteomes" id="UP001488805">
    <property type="component" value="Unassembled WGS sequence"/>
</dbReference>
<feature type="compositionally biased region" description="Pro residues" evidence="1">
    <location>
        <begin position="559"/>
        <end position="584"/>
    </location>
</feature>
<organism evidence="2 3">
    <name type="scientific">Zoarces viviparus</name>
    <name type="common">Viviparous eelpout</name>
    <name type="synonym">Blennius viviparus</name>
    <dbReference type="NCBI Taxonomy" id="48416"/>
    <lineage>
        <taxon>Eukaryota</taxon>
        <taxon>Metazoa</taxon>
        <taxon>Chordata</taxon>
        <taxon>Craniata</taxon>
        <taxon>Vertebrata</taxon>
        <taxon>Euteleostomi</taxon>
        <taxon>Actinopterygii</taxon>
        <taxon>Neopterygii</taxon>
        <taxon>Teleostei</taxon>
        <taxon>Neoteleostei</taxon>
        <taxon>Acanthomorphata</taxon>
        <taxon>Eupercaria</taxon>
        <taxon>Perciformes</taxon>
        <taxon>Cottioidei</taxon>
        <taxon>Zoarcales</taxon>
        <taxon>Zoarcidae</taxon>
        <taxon>Zoarcinae</taxon>
        <taxon>Zoarces</taxon>
    </lineage>
</organism>
<keyword evidence="3" id="KW-1185">Reference proteome</keyword>
<protein>
    <submittedName>
        <fullName evidence="2">Uncharacterized protein</fullName>
    </submittedName>
</protein>
<dbReference type="AlphaFoldDB" id="A0AAW1E9Q7"/>
<evidence type="ECO:0000313" key="3">
    <source>
        <dbReference type="Proteomes" id="UP001488805"/>
    </source>
</evidence>
<reference evidence="2 3" key="1">
    <citation type="journal article" date="2024" name="Genome Biol. Evol.">
        <title>Chromosome-level genome assembly of the viviparous eelpout Zoarces viviparus.</title>
        <authorList>
            <person name="Fuhrmann N."/>
            <person name="Brasseur M.V."/>
            <person name="Bakowski C.E."/>
            <person name="Podsiadlowski L."/>
            <person name="Prost S."/>
            <person name="Krehenwinkel H."/>
            <person name="Mayer C."/>
        </authorList>
    </citation>
    <scope>NUCLEOTIDE SEQUENCE [LARGE SCALE GENOMIC DNA]</scope>
    <source>
        <strain evidence="2">NO-MEL_2022_Ind0_liver</strain>
    </source>
</reference>
<name>A0AAW1E9Q7_ZOAVI</name>
<proteinExistence type="predicted"/>
<accession>A0AAW1E9Q7</accession>
<feature type="region of interest" description="Disordered" evidence="1">
    <location>
        <begin position="547"/>
        <end position="621"/>
    </location>
</feature>